<feature type="region of interest" description="Disordered" evidence="1">
    <location>
        <begin position="1"/>
        <end position="56"/>
    </location>
</feature>
<keyword evidence="3" id="KW-1185">Reference proteome</keyword>
<dbReference type="AlphaFoldDB" id="W5TQS4"/>
<feature type="compositionally biased region" description="Basic and acidic residues" evidence="1">
    <location>
        <begin position="46"/>
        <end position="56"/>
    </location>
</feature>
<dbReference type="PATRIC" id="fig|1415166.3.peg.4958"/>
<proteinExistence type="predicted"/>
<accession>W5TQS4</accession>
<evidence type="ECO:0000256" key="1">
    <source>
        <dbReference type="SAM" id="MobiDB-lite"/>
    </source>
</evidence>
<dbReference type="Proteomes" id="UP000019150">
    <property type="component" value="Chromosome"/>
</dbReference>
<dbReference type="EMBL" id="CP006850">
    <property type="protein sequence ID" value="AHH19596.1"/>
    <property type="molecule type" value="Genomic_DNA"/>
</dbReference>
<feature type="compositionally biased region" description="Polar residues" evidence="1">
    <location>
        <begin position="1"/>
        <end position="15"/>
    </location>
</feature>
<evidence type="ECO:0000313" key="2">
    <source>
        <dbReference type="EMBL" id="AHH19596.1"/>
    </source>
</evidence>
<feature type="compositionally biased region" description="Basic and acidic residues" evidence="1">
    <location>
        <begin position="29"/>
        <end position="40"/>
    </location>
</feature>
<dbReference type="OrthoDB" id="3696699at2"/>
<protein>
    <submittedName>
        <fullName evidence="2">Uncharacterized protein</fullName>
    </submittedName>
</protein>
<dbReference type="RefSeq" id="WP_158436302.1">
    <property type="nucleotide sequence ID" value="NZ_CP006850.1"/>
</dbReference>
<organism evidence="2 3">
    <name type="scientific">Nocardia nova SH22a</name>
    <dbReference type="NCBI Taxonomy" id="1415166"/>
    <lineage>
        <taxon>Bacteria</taxon>
        <taxon>Bacillati</taxon>
        <taxon>Actinomycetota</taxon>
        <taxon>Actinomycetes</taxon>
        <taxon>Mycobacteriales</taxon>
        <taxon>Nocardiaceae</taxon>
        <taxon>Nocardia</taxon>
    </lineage>
</organism>
<dbReference type="KEGG" id="nno:NONO_c48120"/>
<dbReference type="HOGENOM" id="CLU_208629_0_0_11"/>
<dbReference type="STRING" id="1415166.NONO_c48120"/>
<evidence type="ECO:0000313" key="3">
    <source>
        <dbReference type="Proteomes" id="UP000019150"/>
    </source>
</evidence>
<gene>
    <name evidence="2" type="ORF">NONO_c48120</name>
</gene>
<reference evidence="2 3" key="1">
    <citation type="journal article" date="2014" name="Appl. Environ. Microbiol.">
        <title>Insights into the Microbial Degradation of Rubber and Gutta-Percha by Analysis of the Complete Genome of Nocardia nova SH22a.</title>
        <authorList>
            <person name="Luo Q."/>
            <person name="Hiessl S."/>
            <person name="Poehlein A."/>
            <person name="Daniel R."/>
            <person name="Steinbuchel A."/>
        </authorList>
    </citation>
    <scope>NUCLEOTIDE SEQUENCE [LARGE SCALE GENOMIC DNA]</scope>
    <source>
        <strain evidence="2">SH22a</strain>
    </source>
</reference>
<sequence>MTEQPGDGSQAQQGESRPDRKPSHALPDGAERHPLIDLSRDPNPGKADHARPDDDE</sequence>
<name>W5TQS4_9NOCA</name>